<sequence length="863" mass="95209">MADYYPSEIARLVLGYLKEVNCPEAWQAFLVECSDLQEHYRLLQNGRTCSTNIEGKSLLDILHEYRSLKASAQRNSGNEAHPSNLNSGASSSHVNANTSSSEIFKTPQKTNSEAFNRFRANQKSQTQATTTSIRNGQDNQSPQFSRTPNRLLVPRTPRRLQGVCVTTLNFNTDAERNETSQFTCRRSFESPRQTVSVRQPLRESSMNKRSCFSDPAKSKPQMLSRTVQTEENVNASRSSANNIDNQISSHSSSGQPFSTSGDNSQNVASVGNSNSQELKQSHRNVEFNVSSSNTTHTGDNLNTLNSLMDSNKSTNVERQSTVVNQSIVFTSTEIRTGEDSNSVTPQFETEPPPYNRAPSTNSPRIILSYDRSQITSLTTPLKDKRQWSEEFSSPRRKGTIPKRRLLNESPHPKQLISNELGVIHEDLETLIDELLANQPLAQRLADNINKVIGHDELPRDPDCSNSSSFPTLQDINNSGEIIKSILARTETDPVFNDWFPFAFNSRDCDELNTIQESAAETSEPTFSGVGGTNTTKDESIQTVFASKDETDSLKQTAQPPKQVSETETNTNQQTESTLRTHLTENIQNFTHSDQAVSHETESTKSQNATPAPNNEISKSVEETSGVNHSTEVSTTNTAPRDVLDSCMSLIRPDGDEQLQDYMFESSNVPDNANNNPSSTPASIPVIENKTMPTDTSALKPVSIGTPFQVETQMALTQSALNQNTTTPSCNSPMPISPAVQNTHICSVFNSSMPTTTLVQLPYSPMSTIVLPSSDAFRMQNSVQYRIVLPSVNWACNHATSEIIMPVQSEVNANVVHAADVNSSPIKIPADFSPTKALNLKDNVANFITVTSGKHLFILCLYTF</sequence>
<evidence type="ECO:0008006" key="4">
    <source>
        <dbReference type="Google" id="ProtNLM"/>
    </source>
</evidence>
<feature type="region of interest" description="Disordered" evidence="1">
    <location>
        <begin position="517"/>
        <end position="536"/>
    </location>
</feature>
<feature type="compositionally biased region" description="Polar residues" evidence="1">
    <location>
        <begin position="72"/>
        <end position="88"/>
    </location>
</feature>
<protein>
    <recommendedName>
        <fullName evidence="4">LisH domain-containing protein</fullName>
    </recommendedName>
</protein>
<feature type="compositionally biased region" description="Low complexity" evidence="1">
    <location>
        <begin position="89"/>
        <end position="101"/>
    </location>
</feature>
<reference evidence="2" key="1">
    <citation type="submission" date="2020-07" db="EMBL/GenBank/DDBJ databases">
        <title>Multicomponent nature underlies the extraordinary mechanical properties of spider dragline silk.</title>
        <authorList>
            <person name="Kono N."/>
            <person name="Nakamura H."/>
            <person name="Mori M."/>
            <person name="Yoshida Y."/>
            <person name="Ohtoshi R."/>
            <person name="Malay A.D."/>
            <person name="Moran D.A.P."/>
            <person name="Tomita M."/>
            <person name="Numata K."/>
            <person name="Arakawa K."/>
        </authorList>
    </citation>
    <scope>NUCLEOTIDE SEQUENCE</scope>
</reference>
<name>A0A8X6G5Q3_TRICU</name>
<evidence type="ECO:0000256" key="1">
    <source>
        <dbReference type="SAM" id="MobiDB-lite"/>
    </source>
</evidence>
<feature type="region of interest" description="Disordered" evidence="1">
    <location>
        <begin position="545"/>
        <end position="577"/>
    </location>
</feature>
<feature type="compositionally biased region" description="Low complexity" evidence="1">
    <location>
        <begin position="565"/>
        <end position="577"/>
    </location>
</feature>
<feature type="region of interest" description="Disordered" evidence="1">
    <location>
        <begin position="289"/>
        <end position="308"/>
    </location>
</feature>
<dbReference type="Proteomes" id="UP000887116">
    <property type="component" value="Unassembled WGS sequence"/>
</dbReference>
<comment type="caution">
    <text evidence="2">The sequence shown here is derived from an EMBL/GenBank/DDBJ whole genome shotgun (WGS) entry which is preliminary data.</text>
</comment>
<feature type="compositionally biased region" description="Polar residues" evidence="1">
    <location>
        <begin position="221"/>
        <end position="278"/>
    </location>
</feature>
<dbReference type="OrthoDB" id="6287635at2759"/>
<organism evidence="2 3">
    <name type="scientific">Trichonephila clavata</name>
    <name type="common">Joro spider</name>
    <name type="synonym">Nephila clavata</name>
    <dbReference type="NCBI Taxonomy" id="2740835"/>
    <lineage>
        <taxon>Eukaryota</taxon>
        <taxon>Metazoa</taxon>
        <taxon>Ecdysozoa</taxon>
        <taxon>Arthropoda</taxon>
        <taxon>Chelicerata</taxon>
        <taxon>Arachnida</taxon>
        <taxon>Araneae</taxon>
        <taxon>Araneomorphae</taxon>
        <taxon>Entelegynae</taxon>
        <taxon>Araneoidea</taxon>
        <taxon>Nephilidae</taxon>
        <taxon>Trichonephila</taxon>
    </lineage>
</organism>
<gene>
    <name evidence="2" type="primary">AVEN_187584_1</name>
    <name evidence="2" type="ORF">TNCT_395351</name>
</gene>
<evidence type="ECO:0000313" key="2">
    <source>
        <dbReference type="EMBL" id="GFQ96892.1"/>
    </source>
</evidence>
<feature type="compositionally biased region" description="Polar residues" evidence="1">
    <location>
        <begin position="179"/>
        <end position="210"/>
    </location>
</feature>
<feature type="compositionally biased region" description="Polar residues" evidence="1">
    <location>
        <begin position="107"/>
        <end position="148"/>
    </location>
</feature>
<feature type="region of interest" description="Disordered" evidence="1">
    <location>
        <begin position="176"/>
        <end position="282"/>
    </location>
</feature>
<dbReference type="EMBL" id="BMAO01034493">
    <property type="protein sequence ID" value="GFQ96892.1"/>
    <property type="molecule type" value="Genomic_DNA"/>
</dbReference>
<accession>A0A8X6G5Q3</accession>
<feature type="compositionally biased region" description="Polar residues" evidence="1">
    <location>
        <begin position="336"/>
        <end position="347"/>
    </location>
</feature>
<feature type="compositionally biased region" description="Polar residues" evidence="1">
    <location>
        <begin position="603"/>
        <end position="636"/>
    </location>
</feature>
<feature type="compositionally biased region" description="Polar residues" evidence="1">
    <location>
        <begin position="553"/>
        <end position="563"/>
    </location>
</feature>
<feature type="region of interest" description="Disordered" evidence="1">
    <location>
        <begin position="594"/>
        <end position="636"/>
    </location>
</feature>
<feature type="region of interest" description="Disordered" evidence="1">
    <location>
        <begin position="72"/>
        <end position="149"/>
    </location>
</feature>
<proteinExistence type="predicted"/>
<keyword evidence="3" id="KW-1185">Reference proteome</keyword>
<evidence type="ECO:0000313" key="3">
    <source>
        <dbReference type="Proteomes" id="UP000887116"/>
    </source>
</evidence>
<feature type="region of interest" description="Disordered" evidence="1">
    <location>
        <begin position="336"/>
        <end position="362"/>
    </location>
</feature>
<dbReference type="AlphaFoldDB" id="A0A8X6G5Q3"/>